<reference evidence="3 4" key="1">
    <citation type="submission" date="2019-02" db="EMBL/GenBank/DDBJ databases">
        <title>Genomic Encyclopedia of Type Strains, Phase IV (KMG-IV): sequencing the most valuable type-strain genomes for metagenomic binning, comparative biology and taxonomic classification.</title>
        <authorList>
            <person name="Goeker M."/>
        </authorList>
    </citation>
    <scope>NUCLEOTIDE SEQUENCE [LARGE SCALE GENOMIC DNA]</scope>
    <source>
        <strain evidence="3 4">DSM 18116</strain>
    </source>
</reference>
<feature type="compositionally biased region" description="Basic and acidic residues" evidence="1">
    <location>
        <begin position="151"/>
        <end position="160"/>
    </location>
</feature>
<dbReference type="Proteomes" id="UP000293874">
    <property type="component" value="Unassembled WGS sequence"/>
</dbReference>
<feature type="signal peptide" evidence="2">
    <location>
        <begin position="1"/>
        <end position="27"/>
    </location>
</feature>
<keyword evidence="2" id="KW-0732">Signal</keyword>
<accession>A0A4Q7N3Y6</accession>
<evidence type="ECO:0000256" key="2">
    <source>
        <dbReference type="SAM" id="SignalP"/>
    </source>
</evidence>
<evidence type="ECO:0000313" key="3">
    <source>
        <dbReference type="EMBL" id="RZS75695.1"/>
    </source>
</evidence>
<evidence type="ECO:0000256" key="1">
    <source>
        <dbReference type="SAM" id="MobiDB-lite"/>
    </source>
</evidence>
<comment type="caution">
    <text evidence="3">The sequence shown here is derived from an EMBL/GenBank/DDBJ whole genome shotgun (WGS) entry which is preliminary data.</text>
</comment>
<gene>
    <name evidence="3" type="ORF">EV199_1567</name>
</gene>
<keyword evidence="4" id="KW-1185">Reference proteome</keyword>
<feature type="chain" id="PRO_5020374631" description="YXWGXW repeat-containing protein" evidence="2">
    <location>
        <begin position="28"/>
        <end position="160"/>
    </location>
</feature>
<dbReference type="RefSeq" id="WP_130540041.1">
    <property type="nucleotide sequence ID" value="NZ_CP042431.1"/>
</dbReference>
<name>A0A4Q7N3Y6_9BACT</name>
<feature type="compositionally biased region" description="Basic residues" evidence="1">
    <location>
        <begin position="132"/>
        <end position="150"/>
    </location>
</feature>
<proteinExistence type="predicted"/>
<organism evidence="3 4">
    <name type="scientific">Pseudobacter ginsenosidimutans</name>
    <dbReference type="NCBI Taxonomy" id="661488"/>
    <lineage>
        <taxon>Bacteria</taxon>
        <taxon>Pseudomonadati</taxon>
        <taxon>Bacteroidota</taxon>
        <taxon>Chitinophagia</taxon>
        <taxon>Chitinophagales</taxon>
        <taxon>Chitinophagaceae</taxon>
        <taxon>Pseudobacter</taxon>
    </lineage>
</organism>
<evidence type="ECO:0008006" key="5">
    <source>
        <dbReference type="Google" id="ProtNLM"/>
    </source>
</evidence>
<evidence type="ECO:0000313" key="4">
    <source>
        <dbReference type="Proteomes" id="UP000293874"/>
    </source>
</evidence>
<dbReference type="AlphaFoldDB" id="A0A4Q7N3Y6"/>
<dbReference type="OrthoDB" id="681090at2"/>
<dbReference type="EMBL" id="SGXA01000001">
    <property type="protein sequence ID" value="RZS75695.1"/>
    <property type="molecule type" value="Genomic_DNA"/>
</dbReference>
<sequence length="160" mass="18218">MKAPVFTPAVAALTLATVLFSSGTTYSNTRSNSAAPAKAAINFAANSQSAVAAAYDQPGYRRYPLIIVRTPGISITIGDNGRRCYRNPAGYYYWEGRDGRFYLDERYVRYVDYDRRAYRDWDCRDRHHYKKYKKHGHGHGHGNGHGRGHGRGHDRNWDDD</sequence>
<feature type="region of interest" description="Disordered" evidence="1">
    <location>
        <begin position="132"/>
        <end position="160"/>
    </location>
</feature>
<protein>
    <recommendedName>
        <fullName evidence="5">YXWGXW repeat-containing protein</fullName>
    </recommendedName>
</protein>